<dbReference type="Proteomes" id="UP001301958">
    <property type="component" value="Unassembled WGS sequence"/>
</dbReference>
<organism evidence="1 2">
    <name type="scientific">Podospora fimiseda</name>
    <dbReference type="NCBI Taxonomy" id="252190"/>
    <lineage>
        <taxon>Eukaryota</taxon>
        <taxon>Fungi</taxon>
        <taxon>Dikarya</taxon>
        <taxon>Ascomycota</taxon>
        <taxon>Pezizomycotina</taxon>
        <taxon>Sordariomycetes</taxon>
        <taxon>Sordariomycetidae</taxon>
        <taxon>Sordariales</taxon>
        <taxon>Podosporaceae</taxon>
        <taxon>Podospora</taxon>
    </lineage>
</organism>
<keyword evidence="2" id="KW-1185">Reference proteome</keyword>
<comment type="caution">
    <text evidence="1">The sequence shown here is derived from an EMBL/GenBank/DDBJ whole genome shotgun (WGS) entry which is preliminary data.</text>
</comment>
<dbReference type="Pfam" id="PF11578">
    <property type="entry name" value="DUF3237"/>
    <property type="match status" value="1"/>
</dbReference>
<evidence type="ECO:0000313" key="1">
    <source>
        <dbReference type="EMBL" id="KAK4230567.1"/>
    </source>
</evidence>
<name>A0AAN7H494_9PEZI</name>
<sequence length="157" mass="16960">MSGFPSFIAINAPSLISPILRHVPIIPEISTLVSEPSYPIPLDAVILQGADFIRTDPDGRHVRLEVQSLVKDKKTGGLVRFNYTGTVNIEGPNGKVLKGEEGAATTEFGGAFTHIVFESSVPELVALQEKTYVGSGRFILEEGKPPVVEYKISEVVN</sequence>
<evidence type="ECO:0000313" key="2">
    <source>
        <dbReference type="Proteomes" id="UP001301958"/>
    </source>
</evidence>
<reference evidence="1" key="2">
    <citation type="submission" date="2023-05" db="EMBL/GenBank/DDBJ databases">
        <authorList>
            <consortium name="Lawrence Berkeley National Laboratory"/>
            <person name="Steindorff A."/>
            <person name="Hensen N."/>
            <person name="Bonometti L."/>
            <person name="Westerberg I."/>
            <person name="Brannstrom I.O."/>
            <person name="Guillou S."/>
            <person name="Cros-Aarteil S."/>
            <person name="Calhoun S."/>
            <person name="Haridas S."/>
            <person name="Kuo A."/>
            <person name="Mondo S."/>
            <person name="Pangilinan J."/>
            <person name="Riley R."/>
            <person name="Labutti K."/>
            <person name="Andreopoulos B."/>
            <person name="Lipzen A."/>
            <person name="Chen C."/>
            <person name="Yanf M."/>
            <person name="Daum C."/>
            <person name="Ng V."/>
            <person name="Clum A."/>
            <person name="Ohm R."/>
            <person name="Martin F."/>
            <person name="Silar P."/>
            <person name="Natvig D."/>
            <person name="Lalanne C."/>
            <person name="Gautier V."/>
            <person name="Ament-Velasquez S.L."/>
            <person name="Kruys A."/>
            <person name="Hutchinson M.I."/>
            <person name="Powell A.J."/>
            <person name="Barry K."/>
            <person name="Miller A.N."/>
            <person name="Grigoriev I.V."/>
            <person name="Debuchy R."/>
            <person name="Gladieux P."/>
            <person name="Thoren M.H."/>
            <person name="Johannesson H."/>
        </authorList>
    </citation>
    <scope>NUCLEOTIDE SEQUENCE</scope>
    <source>
        <strain evidence="1">CBS 990.96</strain>
    </source>
</reference>
<proteinExistence type="predicted"/>
<dbReference type="Gene3D" id="2.40.160.20">
    <property type="match status" value="1"/>
</dbReference>
<protein>
    <submittedName>
        <fullName evidence="1">Uncharacterized protein</fullName>
    </submittedName>
</protein>
<dbReference type="EMBL" id="MU865298">
    <property type="protein sequence ID" value="KAK4230567.1"/>
    <property type="molecule type" value="Genomic_DNA"/>
</dbReference>
<reference evidence="1" key="1">
    <citation type="journal article" date="2023" name="Mol. Phylogenet. Evol.">
        <title>Genome-scale phylogeny and comparative genomics of the fungal order Sordariales.</title>
        <authorList>
            <person name="Hensen N."/>
            <person name="Bonometti L."/>
            <person name="Westerberg I."/>
            <person name="Brannstrom I.O."/>
            <person name="Guillou S."/>
            <person name="Cros-Aarteil S."/>
            <person name="Calhoun S."/>
            <person name="Haridas S."/>
            <person name="Kuo A."/>
            <person name="Mondo S."/>
            <person name="Pangilinan J."/>
            <person name="Riley R."/>
            <person name="LaButti K."/>
            <person name="Andreopoulos B."/>
            <person name="Lipzen A."/>
            <person name="Chen C."/>
            <person name="Yan M."/>
            <person name="Daum C."/>
            <person name="Ng V."/>
            <person name="Clum A."/>
            <person name="Steindorff A."/>
            <person name="Ohm R.A."/>
            <person name="Martin F."/>
            <person name="Silar P."/>
            <person name="Natvig D.O."/>
            <person name="Lalanne C."/>
            <person name="Gautier V."/>
            <person name="Ament-Velasquez S.L."/>
            <person name="Kruys A."/>
            <person name="Hutchinson M.I."/>
            <person name="Powell A.J."/>
            <person name="Barry K."/>
            <person name="Miller A.N."/>
            <person name="Grigoriev I.V."/>
            <person name="Debuchy R."/>
            <person name="Gladieux P."/>
            <person name="Hiltunen Thoren M."/>
            <person name="Johannesson H."/>
        </authorList>
    </citation>
    <scope>NUCLEOTIDE SEQUENCE</scope>
    <source>
        <strain evidence="1">CBS 990.96</strain>
    </source>
</reference>
<gene>
    <name evidence="1" type="ORF">QBC38DRAFT_452203</name>
</gene>
<dbReference type="AlphaFoldDB" id="A0AAN7H494"/>
<accession>A0AAN7H494</accession>